<dbReference type="STRING" id="4072.A0A2G2ZGK8"/>
<comment type="cofactor">
    <cofactor evidence="1 11">
        <name>heme</name>
        <dbReference type="ChEBI" id="CHEBI:30413"/>
    </cofactor>
</comment>
<dbReference type="PANTHER" id="PTHR47943:SF2">
    <property type="entry name" value="CYTOCHROME P450"/>
    <property type="match status" value="1"/>
</dbReference>
<keyword evidence="15" id="KW-1185">Reference proteome</keyword>
<dbReference type="Gene3D" id="1.10.630.10">
    <property type="entry name" value="Cytochrome P450"/>
    <property type="match status" value="1"/>
</dbReference>
<name>A0A2G2ZGK8_CAPAN</name>
<dbReference type="GO" id="GO:0004497">
    <property type="term" value="F:monooxygenase activity"/>
    <property type="evidence" value="ECO:0007669"/>
    <property type="project" value="UniProtKB-KW"/>
</dbReference>
<gene>
    <name evidence="14" type="ORF">T459_14148</name>
</gene>
<dbReference type="OMA" id="REHEEHR"/>
<dbReference type="InterPro" id="IPR036396">
    <property type="entry name" value="Cyt_P450_sf"/>
</dbReference>
<accession>A0A2G2ZGK8</accession>
<dbReference type="GO" id="GO:0016705">
    <property type="term" value="F:oxidoreductase activity, acting on paired donors, with incorporation or reduction of molecular oxygen"/>
    <property type="evidence" value="ECO:0007669"/>
    <property type="project" value="InterPro"/>
</dbReference>
<dbReference type="PANTHER" id="PTHR47943">
    <property type="entry name" value="CYTOCHROME P450 93A3-LIKE"/>
    <property type="match status" value="1"/>
</dbReference>
<evidence type="ECO:0000256" key="12">
    <source>
        <dbReference type="RuleBase" id="RU000461"/>
    </source>
</evidence>
<dbReference type="PRINTS" id="PR00385">
    <property type="entry name" value="P450"/>
</dbReference>
<dbReference type="Pfam" id="PF00067">
    <property type="entry name" value="p450"/>
    <property type="match status" value="1"/>
</dbReference>
<evidence type="ECO:0000256" key="7">
    <source>
        <dbReference type="ARBA" id="ARBA00023004"/>
    </source>
</evidence>
<evidence type="ECO:0000256" key="8">
    <source>
        <dbReference type="ARBA" id="ARBA00023033"/>
    </source>
</evidence>
<dbReference type="InterPro" id="IPR017972">
    <property type="entry name" value="Cyt_P450_CS"/>
</dbReference>
<comment type="function">
    <text evidence="10">May have a role in maturation, such as during flavor formation or other metabolite production specific to aging tissues.</text>
</comment>
<keyword evidence="13" id="KW-1133">Transmembrane helix</keyword>
<evidence type="ECO:0000256" key="13">
    <source>
        <dbReference type="SAM" id="Phobius"/>
    </source>
</evidence>
<dbReference type="InterPro" id="IPR002401">
    <property type="entry name" value="Cyt_P450_E_grp-I"/>
</dbReference>
<dbReference type="EMBL" id="AYRZ02000005">
    <property type="protein sequence ID" value="PHT81133.1"/>
    <property type="molecule type" value="Genomic_DNA"/>
</dbReference>
<evidence type="ECO:0000256" key="4">
    <source>
        <dbReference type="ARBA" id="ARBA00022617"/>
    </source>
</evidence>
<keyword evidence="7 11" id="KW-0408">Iron</keyword>
<evidence type="ECO:0000256" key="10">
    <source>
        <dbReference type="ARBA" id="ARBA00055645"/>
    </source>
</evidence>
<comment type="similarity">
    <text evidence="3 12">Belongs to the cytochrome P450 family.</text>
</comment>
<dbReference type="GO" id="GO:0020037">
    <property type="term" value="F:heme binding"/>
    <property type="evidence" value="ECO:0007669"/>
    <property type="project" value="InterPro"/>
</dbReference>
<dbReference type="Proteomes" id="UP000222542">
    <property type="component" value="Unassembled WGS sequence"/>
</dbReference>
<evidence type="ECO:0000256" key="6">
    <source>
        <dbReference type="ARBA" id="ARBA00023002"/>
    </source>
</evidence>
<keyword evidence="5 11" id="KW-0479">Metal-binding</keyword>
<feature type="transmembrane region" description="Helical" evidence="13">
    <location>
        <begin position="6"/>
        <end position="23"/>
    </location>
</feature>
<keyword evidence="8 12" id="KW-0503">Monooxygenase</keyword>
<keyword evidence="6 12" id="KW-0560">Oxidoreductase</keyword>
<dbReference type="Gramene" id="PHT81133">
    <property type="protein sequence ID" value="PHT81133"/>
    <property type="gene ID" value="T459_14148"/>
</dbReference>
<keyword evidence="9 13" id="KW-0472">Membrane</keyword>
<proteinExistence type="inferred from homology"/>
<evidence type="ECO:0000256" key="11">
    <source>
        <dbReference type="PIRSR" id="PIRSR602401-1"/>
    </source>
</evidence>
<feature type="binding site" description="axial binding residue" evidence="11">
    <location>
        <position position="443"/>
    </location>
    <ligand>
        <name>heme</name>
        <dbReference type="ChEBI" id="CHEBI:30413"/>
    </ligand>
    <ligandPart>
        <name>Fe</name>
        <dbReference type="ChEBI" id="CHEBI:18248"/>
    </ligandPart>
</feature>
<evidence type="ECO:0000313" key="15">
    <source>
        <dbReference type="Proteomes" id="UP000222542"/>
    </source>
</evidence>
<sequence>MTFIMWTTFILSVIVLFIFHKMVDLKKKKKKLPPSPKGIPILGHLHLLGDNPTQDFHKLSLKHGPIMYLKLGLLPTYVISSPESAEKILKTYDHVFASRPHNETAQYISYGQRNLIFSKYGAYWRNMKKLCTVHLLSNMKINSYRSTRSEEIDLMIKSIKDVAQGRHGRVADVVDLSAQVSSLSANLSCLMVFGKKFVDEDLGKRVSFKSLVQEVTQLAATPNLGDVFPFLGVIDLQGLTRRMKDTAKVLDKFVEKIIDEHDHDVDHKKNKDFVDTMMAIMQSGEAEFQFDRRHVKAVLLDMLVASIDTSSSSIEWMLSELLKNPDIMKKLQKELEQVVGLNRMVEESDLENLKYLNMVFKESFRLHAAAPLLLHEAMEDCMVDDFYIKKGSQVIVNAYTVHRDPNYWPEADKFSPERFLQSNIDVRGRDFQLLPFGSGRRSCPGMQLALIIVRLVVAQLVHCFDWKLPNDMQPKDLDMTEHFGIVIGRANHLMAVPTYRLQHK</sequence>
<dbReference type="GO" id="GO:0005506">
    <property type="term" value="F:iron ion binding"/>
    <property type="evidence" value="ECO:0007669"/>
    <property type="project" value="InterPro"/>
</dbReference>
<dbReference type="PRINTS" id="PR00463">
    <property type="entry name" value="EP450I"/>
</dbReference>
<comment type="caution">
    <text evidence="14">The sequence shown here is derived from an EMBL/GenBank/DDBJ whole genome shotgun (WGS) entry which is preliminary data.</text>
</comment>
<evidence type="ECO:0000256" key="9">
    <source>
        <dbReference type="ARBA" id="ARBA00023136"/>
    </source>
</evidence>
<dbReference type="SUPFAM" id="SSF48264">
    <property type="entry name" value="Cytochrome P450"/>
    <property type="match status" value="1"/>
</dbReference>
<evidence type="ECO:0000256" key="1">
    <source>
        <dbReference type="ARBA" id="ARBA00001971"/>
    </source>
</evidence>
<dbReference type="AlphaFoldDB" id="A0A2G2ZGK8"/>
<dbReference type="FunFam" id="1.10.630.10:FF:000011">
    <property type="entry name" value="Cytochrome P450 83B1"/>
    <property type="match status" value="1"/>
</dbReference>
<evidence type="ECO:0000256" key="3">
    <source>
        <dbReference type="ARBA" id="ARBA00010617"/>
    </source>
</evidence>
<evidence type="ECO:0000256" key="5">
    <source>
        <dbReference type="ARBA" id="ARBA00022723"/>
    </source>
</evidence>
<dbReference type="InterPro" id="IPR001128">
    <property type="entry name" value="Cyt_P450"/>
</dbReference>
<organism evidence="14 15">
    <name type="scientific">Capsicum annuum</name>
    <name type="common">Capsicum pepper</name>
    <dbReference type="NCBI Taxonomy" id="4072"/>
    <lineage>
        <taxon>Eukaryota</taxon>
        <taxon>Viridiplantae</taxon>
        <taxon>Streptophyta</taxon>
        <taxon>Embryophyta</taxon>
        <taxon>Tracheophyta</taxon>
        <taxon>Spermatophyta</taxon>
        <taxon>Magnoliopsida</taxon>
        <taxon>eudicotyledons</taxon>
        <taxon>Gunneridae</taxon>
        <taxon>Pentapetalae</taxon>
        <taxon>asterids</taxon>
        <taxon>lamiids</taxon>
        <taxon>Solanales</taxon>
        <taxon>Solanaceae</taxon>
        <taxon>Solanoideae</taxon>
        <taxon>Capsiceae</taxon>
        <taxon>Capsicum</taxon>
    </lineage>
</organism>
<dbReference type="GO" id="GO:0016020">
    <property type="term" value="C:membrane"/>
    <property type="evidence" value="ECO:0007669"/>
    <property type="project" value="UniProtKB-SubCell"/>
</dbReference>
<reference evidence="14 15" key="2">
    <citation type="journal article" date="2017" name="Genome Biol.">
        <title>New reference genome sequences of hot pepper reveal the massive evolution of plant disease-resistance genes by retroduplication.</title>
        <authorList>
            <person name="Kim S."/>
            <person name="Park J."/>
            <person name="Yeom S.I."/>
            <person name="Kim Y.M."/>
            <person name="Seo E."/>
            <person name="Kim K.T."/>
            <person name="Kim M.S."/>
            <person name="Lee J.M."/>
            <person name="Cheong K."/>
            <person name="Shin H.S."/>
            <person name="Kim S.B."/>
            <person name="Han K."/>
            <person name="Lee J."/>
            <person name="Park M."/>
            <person name="Lee H.A."/>
            <person name="Lee H.Y."/>
            <person name="Lee Y."/>
            <person name="Oh S."/>
            <person name="Lee J.H."/>
            <person name="Choi E."/>
            <person name="Choi E."/>
            <person name="Lee S.E."/>
            <person name="Jeon J."/>
            <person name="Kim H."/>
            <person name="Choi G."/>
            <person name="Song H."/>
            <person name="Lee J."/>
            <person name="Lee S.C."/>
            <person name="Kwon J.K."/>
            <person name="Lee H.Y."/>
            <person name="Koo N."/>
            <person name="Hong Y."/>
            <person name="Kim R.W."/>
            <person name="Kang W.H."/>
            <person name="Huh J.H."/>
            <person name="Kang B.C."/>
            <person name="Yang T.J."/>
            <person name="Lee Y.H."/>
            <person name="Bennetzen J.L."/>
            <person name="Choi D."/>
        </authorList>
    </citation>
    <scope>NUCLEOTIDE SEQUENCE [LARGE SCALE GENOMIC DNA]</scope>
    <source>
        <strain evidence="15">cv. CM334</strain>
    </source>
</reference>
<reference evidence="14 15" key="1">
    <citation type="journal article" date="2014" name="Nat. Genet.">
        <title>Genome sequence of the hot pepper provides insights into the evolution of pungency in Capsicum species.</title>
        <authorList>
            <person name="Kim S."/>
            <person name="Park M."/>
            <person name="Yeom S.I."/>
            <person name="Kim Y.M."/>
            <person name="Lee J.M."/>
            <person name="Lee H.A."/>
            <person name="Seo E."/>
            <person name="Choi J."/>
            <person name="Cheong K."/>
            <person name="Kim K.T."/>
            <person name="Jung K."/>
            <person name="Lee G.W."/>
            <person name="Oh S.K."/>
            <person name="Bae C."/>
            <person name="Kim S.B."/>
            <person name="Lee H.Y."/>
            <person name="Kim S.Y."/>
            <person name="Kim M.S."/>
            <person name="Kang B.C."/>
            <person name="Jo Y.D."/>
            <person name="Yang H.B."/>
            <person name="Jeong H.J."/>
            <person name="Kang W.H."/>
            <person name="Kwon J.K."/>
            <person name="Shin C."/>
            <person name="Lim J.Y."/>
            <person name="Park J.H."/>
            <person name="Huh J.H."/>
            <person name="Kim J.S."/>
            <person name="Kim B.D."/>
            <person name="Cohen O."/>
            <person name="Paran I."/>
            <person name="Suh M.C."/>
            <person name="Lee S.B."/>
            <person name="Kim Y.K."/>
            <person name="Shin Y."/>
            <person name="Noh S.J."/>
            <person name="Park J."/>
            <person name="Seo Y.S."/>
            <person name="Kwon S.Y."/>
            <person name="Kim H.A."/>
            <person name="Park J.M."/>
            <person name="Kim H.J."/>
            <person name="Choi S.B."/>
            <person name="Bosland P.W."/>
            <person name="Reeves G."/>
            <person name="Jo S.H."/>
            <person name="Lee B.W."/>
            <person name="Cho H.T."/>
            <person name="Choi H.S."/>
            <person name="Lee M.S."/>
            <person name="Yu Y."/>
            <person name="Do Choi Y."/>
            <person name="Park B.S."/>
            <person name="van Deynze A."/>
            <person name="Ashrafi H."/>
            <person name="Hill T."/>
            <person name="Kim W.T."/>
            <person name="Pai H.S."/>
            <person name="Ahn H.K."/>
            <person name="Yeam I."/>
            <person name="Giovannoni J.J."/>
            <person name="Rose J.K."/>
            <person name="Sorensen I."/>
            <person name="Lee S.J."/>
            <person name="Kim R.W."/>
            <person name="Choi I.Y."/>
            <person name="Choi B.S."/>
            <person name="Lim J.S."/>
            <person name="Lee Y.H."/>
            <person name="Choi D."/>
        </authorList>
    </citation>
    <scope>NUCLEOTIDE SEQUENCE [LARGE SCALE GENOMIC DNA]</scope>
    <source>
        <strain evidence="15">cv. CM334</strain>
    </source>
</reference>
<keyword evidence="4 11" id="KW-0349">Heme</keyword>
<comment type="subcellular location">
    <subcellularLocation>
        <location evidence="2">Membrane</location>
    </subcellularLocation>
</comment>
<dbReference type="PROSITE" id="PS00086">
    <property type="entry name" value="CYTOCHROME_P450"/>
    <property type="match status" value="1"/>
</dbReference>
<evidence type="ECO:0000313" key="14">
    <source>
        <dbReference type="EMBL" id="PHT81133.1"/>
    </source>
</evidence>
<protein>
    <recommendedName>
        <fullName evidence="16">Cytochrome P450 CYP736A12-like</fullName>
    </recommendedName>
</protein>
<keyword evidence="13" id="KW-0812">Transmembrane</keyword>
<evidence type="ECO:0008006" key="16">
    <source>
        <dbReference type="Google" id="ProtNLM"/>
    </source>
</evidence>
<evidence type="ECO:0000256" key="2">
    <source>
        <dbReference type="ARBA" id="ARBA00004370"/>
    </source>
</evidence>
<dbReference type="CDD" id="cd11072">
    <property type="entry name" value="CYP71-like"/>
    <property type="match status" value="1"/>
</dbReference>